<comment type="caution">
    <text evidence="2">The sequence shown here is derived from an EMBL/GenBank/DDBJ whole genome shotgun (WGS) entry which is preliminary data.</text>
</comment>
<protein>
    <submittedName>
        <fullName evidence="2">Uncharacterized protein</fullName>
    </submittedName>
</protein>
<keyword evidence="1" id="KW-0812">Transmembrane</keyword>
<organism evidence="2 3">
    <name type="scientific">Erythrobacter westpacificensis</name>
    <dbReference type="NCBI Taxonomy" id="1055231"/>
    <lineage>
        <taxon>Bacteria</taxon>
        <taxon>Pseudomonadati</taxon>
        <taxon>Pseudomonadota</taxon>
        <taxon>Alphaproteobacteria</taxon>
        <taxon>Sphingomonadales</taxon>
        <taxon>Erythrobacteraceae</taxon>
        <taxon>Erythrobacter/Porphyrobacter group</taxon>
        <taxon>Erythrobacter</taxon>
    </lineage>
</organism>
<proteinExistence type="predicted"/>
<dbReference type="Proteomes" id="UP001500518">
    <property type="component" value="Unassembled WGS sequence"/>
</dbReference>
<sequence>MGFPKPWFSDAYYRFMVASTNMIAIAMMLVGTLWGFFGVGGALVKDQPITLEAVAGFGFAAIAFFARIGMLKWYQFCYYVARGKKPDE</sequence>
<evidence type="ECO:0000313" key="3">
    <source>
        <dbReference type="Proteomes" id="UP001500518"/>
    </source>
</evidence>
<dbReference type="EMBL" id="BAABHV010000010">
    <property type="protein sequence ID" value="GAA5054804.1"/>
    <property type="molecule type" value="Genomic_DNA"/>
</dbReference>
<accession>A0ABP9KAR3</accession>
<keyword evidence="3" id="KW-1185">Reference proteome</keyword>
<name>A0ABP9KAR3_9SPHN</name>
<keyword evidence="1" id="KW-0472">Membrane</keyword>
<reference evidence="3" key="1">
    <citation type="journal article" date="2019" name="Int. J. Syst. Evol. Microbiol.">
        <title>The Global Catalogue of Microorganisms (GCM) 10K type strain sequencing project: providing services to taxonomists for standard genome sequencing and annotation.</title>
        <authorList>
            <consortium name="The Broad Institute Genomics Platform"/>
            <consortium name="The Broad Institute Genome Sequencing Center for Infectious Disease"/>
            <person name="Wu L."/>
            <person name="Ma J."/>
        </authorList>
    </citation>
    <scope>NUCLEOTIDE SEQUENCE [LARGE SCALE GENOMIC DNA]</scope>
    <source>
        <strain evidence="3">JCM 18014</strain>
    </source>
</reference>
<evidence type="ECO:0000313" key="2">
    <source>
        <dbReference type="EMBL" id="GAA5054804.1"/>
    </source>
</evidence>
<evidence type="ECO:0000256" key="1">
    <source>
        <dbReference type="SAM" id="Phobius"/>
    </source>
</evidence>
<keyword evidence="1" id="KW-1133">Transmembrane helix</keyword>
<gene>
    <name evidence="2" type="ORF">GCM10023208_18020</name>
</gene>
<feature type="transmembrane region" description="Helical" evidence="1">
    <location>
        <begin position="49"/>
        <end position="66"/>
    </location>
</feature>
<feature type="transmembrane region" description="Helical" evidence="1">
    <location>
        <begin position="12"/>
        <end position="37"/>
    </location>
</feature>